<comment type="caution">
    <text evidence="2">The sequence shown here is derived from an EMBL/GenBank/DDBJ whole genome shotgun (WGS) entry which is preliminary data.</text>
</comment>
<sequence length="291" mass="32555">SVDMGLDAEDGCGLYFTSGTTGAPKPILLTHKNMECVAITENCHHYQRHEDNFIIIPPLYHTGAKMHWFGSLIVGGRATLLTEISPQYIFEAVHQEKGTIVWLLVPWAQDILGALDRGELKKEDYDLSCWRLMHIGAQPVPPSLVKHWKQYFPDMQYDTNYGLSESTGPGCVHLGIENEHKVGAIGTAGFNWEARIVNDKGENVAPGEIGELLIKGNGIMKEYYKNPEKTAETIKDGWLYTGDMAREDSEGFIYLVDRKKDVVITGGENIFPVEVEDVIHKHPKIYDVGVV</sequence>
<organism evidence="2">
    <name type="scientific">marine sediment metagenome</name>
    <dbReference type="NCBI Taxonomy" id="412755"/>
    <lineage>
        <taxon>unclassified sequences</taxon>
        <taxon>metagenomes</taxon>
        <taxon>ecological metagenomes</taxon>
    </lineage>
</organism>
<evidence type="ECO:0000313" key="2">
    <source>
        <dbReference type="EMBL" id="GAI20255.1"/>
    </source>
</evidence>
<reference evidence="2" key="1">
    <citation type="journal article" date="2014" name="Front. Microbiol.">
        <title>High frequency of phylogenetically diverse reductive dehalogenase-homologous genes in deep subseafloor sedimentary metagenomes.</title>
        <authorList>
            <person name="Kawai M."/>
            <person name="Futagami T."/>
            <person name="Toyoda A."/>
            <person name="Takaki Y."/>
            <person name="Nishi S."/>
            <person name="Hori S."/>
            <person name="Arai W."/>
            <person name="Tsubouchi T."/>
            <person name="Morono Y."/>
            <person name="Uchiyama I."/>
            <person name="Ito T."/>
            <person name="Fujiyama A."/>
            <person name="Inagaki F."/>
            <person name="Takami H."/>
        </authorList>
    </citation>
    <scope>NUCLEOTIDE SEQUENCE</scope>
    <source>
        <strain evidence="2">Expedition CK06-06</strain>
    </source>
</reference>
<dbReference type="AlphaFoldDB" id="X1N042"/>
<dbReference type="InterPro" id="IPR045851">
    <property type="entry name" value="AMP-bd_C_sf"/>
</dbReference>
<accession>X1N042</accession>
<dbReference type="PANTHER" id="PTHR24096">
    <property type="entry name" value="LONG-CHAIN-FATTY-ACID--COA LIGASE"/>
    <property type="match status" value="1"/>
</dbReference>
<proteinExistence type="predicted"/>
<dbReference type="GO" id="GO:0016405">
    <property type="term" value="F:CoA-ligase activity"/>
    <property type="evidence" value="ECO:0007669"/>
    <property type="project" value="TreeGrafter"/>
</dbReference>
<dbReference type="Gene3D" id="3.40.50.12780">
    <property type="entry name" value="N-terminal domain of ligase-like"/>
    <property type="match status" value="1"/>
</dbReference>
<dbReference type="Pfam" id="PF00501">
    <property type="entry name" value="AMP-binding"/>
    <property type="match status" value="1"/>
</dbReference>
<dbReference type="PROSITE" id="PS00455">
    <property type="entry name" value="AMP_BINDING"/>
    <property type="match status" value="1"/>
</dbReference>
<name>X1N042_9ZZZZ</name>
<protein>
    <recommendedName>
        <fullName evidence="1">AMP-dependent synthetase/ligase domain-containing protein</fullName>
    </recommendedName>
</protein>
<feature type="non-terminal residue" evidence="2">
    <location>
        <position position="291"/>
    </location>
</feature>
<gene>
    <name evidence="2" type="ORF">S06H3_27327</name>
</gene>
<dbReference type="Gene3D" id="3.30.300.30">
    <property type="match status" value="1"/>
</dbReference>
<dbReference type="InterPro" id="IPR042099">
    <property type="entry name" value="ANL_N_sf"/>
</dbReference>
<feature type="domain" description="AMP-dependent synthetase/ligase" evidence="1">
    <location>
        <begin position="6"/>
        <end position="224"/>
    </location>
</feature>
<dbReference type="SUPFAM" id="SSF56801">
    <property type="entry name" value="Acetyl-CoA synthetase-like"/>
    <property type="match status" value="1"/>
</dbReference>
<dbReference type="EMBL" id="BARV01015846">
    <property type="protein sequence ID" value="GAI20255.1"/>
    <property type="molecule type" value="Genomic_DNA"/>
</dbReference>
<evidence type="ECO:0000259" key="1">
    <source>
        <dbReference type="Pfam" id="PF00501"/>
    </source>
</evidence>
<feature type="non-terminal residue" evidence="2">
    <location>
        <position position="1"/>
    </location>
</feature>
<dbReference type="InterPro" id="IPR020845">
    <property type="entry name" value="AMP-binding_CS"/>
</dbReference>
<dbReference type="InterPro" id="IPR000873">
    <property type="entry name" value="AMP-dep_synth/lig_dom"/>
</dbReference>